<accession>A0ABV5DHX1</accession>
<feature type="transmembrane region" description="Helical" evidence="1">
    <location>
        <begin position="257"/>
        <end position="275"/>
    </location>
</feature>
<organism evidence="2 3">
    <name type="scientific">Streptomyces parvulus</name>
    <dbReference type="NCBI Taxonomy" id="146923"/>
    <lineage>
        <taxon>Bacteria</taxon>
        <taxon>Bacillati</taxon>
        <taxon>Actinomycetota</taxon>
        <taxon>Actinomycetes</taxon>
        <taxon>Kitasatosporales</taxon>
        <taxon>Streptomycetaceae</taxon>
        <taxon>Streptomyces</taxon>
    </lineage>
</organism>
<feature type="transmembrane region" description="Helical" evidence="1">
    <location>
        <begin position="50"/>
        <end position="67"/>
    </location>
</feature>
<dbReference type="Proteomes" id="UP001585018">
    <property type="component" value="Unassembled WGS sequence"/>
</dbReference>
<evidence type="ECO:0000313" key="3">
    <source>
        <dbReference type="Proteomes" id="UP001585018"/>
    </source>
</evidence>
<evidence type="ECO:0000256" key="1">
    <source>
        <dbReference type="SAM" id="Phobius"/>
    </source>
</evidence>
<feature type="transmembrane region" description="Helical" evidence="1">
    <location>
        <begin position="188"/>
        <end position="212"/>
    </location>
</feature>
<keyword evidence="1" id="KW-1133">Transmembrane helix</keyword>
<protein>
    <recommendedName>
        <fullName evidence="4">DUF998 domain-containing protein</fullName>
    </recommendedName>
</protein>
<reference evidence="2 3" key="1">
    <citation type="submission" date="2024-01" db="EMBL/GenBank/DDBJ databases">
        <title>Genome mining of biosynthetic gene clusters to explore secondary metabolites of Streptomyces sp.</title>
        <authorList>
            <person name="Baig A."/>
            <person name="Ajitkumar Shintre N."/>
            <person name="Kumar H."/>
            <person name="Anbarasu A."/>
            <person name="Ramaiah S."/>
        </authorList>
    </citation>
    <scope>NUCLEOTIDE SEQUENCE [LARGE SCALE GENOMIC DNA]</scope>
    <source>
        <strain evidence="2 3">A03</strain>
    </source>
</reference>
<feature type="transmembrane region" description="Helical" evidence="1">
    <location>
        <begin position="119"/>
        <end position="141"/>
    </location>
</feature>
<keyword evidence="1" id="KW-0812">Transmembrane</keyword>
<evidence type="ECO:0000313" key="2">
    <source>
        <dbReference type="EMBL" id="MFB8752099.1"/>
    </source>
</evidence>
<name>A0ABV5DHX1_9ACTN</name>
<keyword evidence="3" id="KW-1185">Reference proteome</keyword>
<dbReference type="EMBL" id="JAYMRR010000015">
    <property type="protein sequence ID" value="MFB8752099.1"/>
    <property type="molecule type" value="Genomic_DNA"/>
</dbReference>
<keyword evidence="1" id="KW-0472">Membrane</keyword>
<comment type="caution">
    <text evidence="2">The sequence shown here is derived from an EMBL/GenBank/DDBJ whole genome shotgun (WGS) entry which is preliminary data.</text>
</comment>
<evidence type="ECO:0008006" key="4">
    <source>
        <dbReference type="Google" id="ProtNLM"/>
    </source>
</evidence>
<gene>
    <name evidence="2" type="ORF">VSS30_25135</name>
</gene>
<dbReference type="RefSeq" id="WP_376719575.1">
    <property type="nucleotide sequence ID" value="NZ_JAYMRR010000015.1"/>
</dbReference>
<proteinExistence type="predicted"/>
<feature type="transmembrane region" description="Helical" evidence="1">
    <location>
        <begin position="79"/>
        <end position="99"/>
    </location>
</feature>
<sequence length="297" mass="30560">MSVLRLRVAAGATAGVVSLVLTALLAVNPEALGPFEWARARAEERDRAGEALVIAWALIALPVAGLLQTPVARLRGARIGAGWALMAVYWLFVLLLAPVAWQAEGLFPESGGPGRSGGLFGALLGLLIGTVVYAVGSGAVFREVGSGETPAARVRDHLAGVVILTAVCTGAVVGLVCGYNFAFPKAGAPAVFLPSGILWGLHAGAAAGLVVAARLRPASDGHRTMTANAAATFARTGTALLICCVCVAQLGWFLPEWLVAVVGLPAPFVLFVAAGRSAWLGRWVRFQTVELPRGALA</sequence>
<feature type="transmembrane region" description="Helical" evidence="1">
    <location>
        <begin position="161"/>
        <end position="182"/>
    </location>
</feature>
<feature type="transmembrane region" description="Helical" evidence="1">
    <location>
        <begin position="233"/>
        <end position="251"/>
    </location>
</feature>